<dbReference type="InterPro" id="IPR001357">
    <property type="entry name" value="BRCT_dom"/>
</dbReference>
<feature type="compositionally biased region" description="Polar residues" evidence="1">
    <location>
        <begin position="251"/>
        <end position="260"/>
    </location>
</feature>
<organism evidence="3 4">
    <name type="scientific">Kwoniella newhampshirensis</name>
    <dbReference type="NCBI Taxonomy" id="1651941"/>
    <lineage>
        <taxon>Eukaryota</taxon>
        <taxon>Fungi</taxon>
        <taxon>Dikarya</taxon>
        <taxon>Basidiomycota</taxon>
        <taxon>Agaricomycotina</taxon>
        <taxon>Tremellomycetes</taxon>
        <taxon>Tremellales</taxon>
        <taxon>Cryptococcaceae</taxon>
        <taxon>Kwoniella</taxon>
    </lineage>
</organism>
<dbReference type="KEGG" id="kne:92183365"/>
<feature type="compositionally biased region" description="Polar residues" evidence="1">
    <location>
        <begin position="285"/>
        <end position="307"/>
    </location>
</feature>
<feature type="compositionally biased region" description="Low complexity" evidence="1">
    <location>
        <begin position="148"/>
        <end position="166"/>
    </location>
</feature>
<dbReference type="SUPFAM" id="SSF52113">
    <property type="entry name" value="BRCT domain"/>
    <property type="match status" value="1"/>
</dbReference>
<dbReference type="AlphaFoldDB" id="A0AAW0YJS7"/>
<feature type="region of interest" description="Disordered" evidence="1">
    <location>
        <begin position="642"/>
        <end position="719"/>
    </location>
</feature>
<keyword evidence="4" id="KW-1185">Reference proteome</keyword>
<dbReference type="RefSeq" id="XP_066800202.1">
    <property type="nucleotide sequence ID" value="XM_066949194.1"/>
</dbReference>
<feature type="compositionally biased region" description="Low complexity" evidence="1">
    <location>
        <begin position="529"/>
        <end position="561"/>
    </location>
</feature>
<reference evidence="3 4" key="1">
    <citation type="journal article" date="2024" name="bioRxiv">
        <title>Comparative genomics of Cryptococcus and Kwoniella reveals pathogenesis evolution and contrasting karyotype dynamics via intercentromeric recombination or chromosome fusion.</title>
        <authorList>
            <person name="Coelho M.A."/>
            <person name="David-Palma M."/>
            <person name="Shea T."/>
            <person name="Bowers K."/>
            <person name="McGinley-Smith S."/>
            <person name="Mohammad A.W."/>
            <person name="Gnirke A."/>
            <person name="Yurkov A.M."/>
            <person name="Nowrousian M."/>
            <person name="Sun S."/>
            <person name="Cuomo C.A."/>
            <person name="Heitman J."/>
        </authorList>
    </citation>
    <scope>NUCLEOTIDE SEQUENCE [LARGE SCALE GENOMIC DNA]</scope>
    <source>
        <strain evidence="3 4">CBS 13917</strain>
    </source>
</reference>
<dbReference type="InterPro" id="IPR036420">
    <property type="entry name" value="BRCT_dom_sf"/>
</dbReference>
<feature type="region of interest" description="Disordered" evidence="1">
    <location>
        <begin position="324"/>
        <end position="351"/>
    </location>
</feature>
<feature type="compositionally biased region" description="Low complexity" evidence="1">
    <location>
        <begin position="479"/>
        <end position="490"/>
    </location>
</feature>
<dbReference type="CDD" id="cd17716">
    <property type="entry name" value="BRCT_microcephalin_rpt1"/>
    <property type="match status" value="1"/>
</dbReference>
<evidence type="ECO:0000313" key="3">
    <source>
        <dbReference type="EMBL" id="KAK8845394.1"/>
    </source>
</evidence>
<dbReference type="GeneID" id="92183365"/>
<feature type="compositionally biased region" description="Polar residues" evidence="1">
    <location>
        <begin position="15"/>
        <end position="35"/>
    </location>
</feature>
<gene>
    <name evidence="3" type="ORF">IAR55_006107</name>
</gene>
<feature type="compositionally biased region" description="Polar residues" evidence="1">
    <location>
        <begin position="126"/>
        <end position="139"/>
    </location>
</feature>
<proteinExistence type="predicted"/>
<name>A0AAW0YJS7_9TREE</name>
<protein>
    <recommendedName>
        <fullName evidence="2">BRCT domain-containing protein</fullName>
    </recommendedName>
</protein>
<dbReference type="Proteomes" id="UP001388673">
    <property type="component" value="Unassembled WGS sequence"/>
</dbReference>
<sequence>MTPPRRRRHLQQQPSLKSIRSHAQTSSVFNSDLPQTRSMARLAAIQDENSNNNSTQQSLLTKSLRSRGPLREATMNILEEKKGLHLNGKRKGLHGGDEMDGRVKMLKVESKDMNGRTRGHLGPRVENNQRSITPTSSLESFKPIAQKSTNTTPSSTSTRVVHHTVTLPPPTPAREILRQGLRNGDNTSPTDSPPASLIARPPTPPRMRERLAASSMSTPQRSRSSAEDGPHIAADGSSSMMPLSLRKTPNAAGTVSSLIGSPSRPAAAPSILATPARTVPHPHEGTSQTSSNNPASLLAPLTTTPQIAPSPRKVFAGLSRLGGPTISTTPVAPPPTTVQSTPKVRVTAPSPLGSRVAAASRSARESQPTLASFLQSHSVPKIEMNVEDFPPESTTGVPTNATVHTEEAPANIGTRQADEAVNPEDVVMELATSVRAEAPNGNVSAHSGAALSLSRHEPAPAPPILRKSSSSRSLATMGPPSRIPRSTRPSAGLASSTSAERPVLSSKKPPTGLGSLPERRPSTRPSMFTSSSTAAPLPTATSTSPVKRKPSYPSSLGSGPLARPTQRMVSNPVLPPRAISNPTPTDDVETDSPSTVQPRSVSAPVPRARLSLSTSRREGLSNDTSKSLAGLSEALNKLKTKKLESATSSISEPMRKTPSVTFSAPPPVVVDRSLDEKPSNLATSTSSSATAAGGTRLAGHRPRTSVNPGDSYITSDGDEGEHVADQSIAALLCSTNGGRCLKGVVAFVDVRTSEGTDSGKVFTDILKGLGAKVVTRPTESCTHIIYKSGKQATLNWFRRQDDPKPFIVGIKWVMESKKAGKRMEETPFAVNVGEEDVFQKRRKSMEPKSLAASQAATGNNSLRQAFLDVAQARRKSMMYAPKISSPLKKGYMTQASNDGSDV</sequence>
<comment type="caution">
    <text evidence="3">The sequence shown here is derived from an EMBL/GenBank/DDBJ whole genome shotgun (WGS) entry which is preliminary data.</text>
</comment>
<feature type="region of interest" description="Disordered" evidence="1">
    <location>
        <begin position="1"/>
        <end position="35"/>
    </location>
</feature>
<feature type="compositionally biased region" description="Low complexity" evidence="1">
    <location>
        <begin position="682"/>
        <end position="695"/>
    </location>
</feature>
<dbReference type="PROSITE" id="PS50172">
    <property type="entry name" value="BRCT"/>
    <property type="match status" value="1"/>
</dbReference>
<feature type="region of interest" description="Disordered" evidence="1">
    <location>
        <begin position="113"/>
        <end position="310"/>
    </location>
</feature>
<dbReference type="Gene3D" id="3.40.50.10190">
    <property type="entry name" value="BRCT domain"/>
    <property type="match status" value="1"/>
</dbReference>
<feature type="compositionally biased region" description="Low complexity" evidence="1">
    <location>
        <begin position="214"/>
        <end position="223"/>
    </location>
</feature>
<evidence type="ECO:0000256" key="1">
    <source>
        <dbReference type="SAM" id="MobiDB-lite"/>
    </source>
</evidence>
<feature type="compositionally biased region" description="Polar residues" evidence="1">
    <location>
        <begin position="704"/>
        <end position="714"/>
    </location>
</feature>
<accession>A0AAW0YJS7</accession>
<feature type="compositionally biased region" description="Basic residues" evidence="1">
    <location>
        <begin position="1"/>
        <end position="10"/>
    </location>
</feature>
<dbReference type="Pfam" id="PF00533">
    <property type="entry name" value="BRCT"/>
    <property type="match status" value="1"/>
</dbReference>
<evidence type="ECO:0000259" key="2">
    <source>
        <dbReference type="PROSITE" id="PS50172"/>
    </source>
</evidence>
<evidence type="ECO:0000313" key="4">
    <source>
        <dbReference type="Proteomes" id="UP001388673"/>
    </source>
</evidence>
<feature type="compositionally biased region" description="Polar residues" evidence="1">
    <location>
        <begin position="591"/>
        <end position="600"/>
    </location>
</feature>
<dbReference type="EMBL" id="JBCAWK010000012">
    <property type="protein sequence ID" value="KAK8845394.1"/>
    <property type="molecule type" value="Genomic_DNA"/>
</dbReference>
<feature type="region of interest" description="Disordered" evidence="1">
    <location>
        <begin position="454"/>
        <end position="625"/>
    </location>
</feature>
<feature type="domain" description="BRCT" evidence="2">
    <location>
        <begin position="736"/>
        <end position="830"/>
    </location>
</feature>